<proteinExistence type="predicted"/>
<dbReference type="GO" id="GO:0003677">
    <property type="term" value="F:DNA binding"/>
    <property type="evidence" value="ECO:0007669"/>
    <property type="project" value="InterPro"/>
</dbReference>
<organism evidence="2 3">
    <name type="scientific">Actinomadura harenae</name>
    <dbReference type="NCBI Taxonomy" id="2483351"/>
    <lineage>
        <taxon>Bacteria</taxon>
        <taxon>Bacillati</taxon>
        <taxon>Actinomycetota</taxon>
        <taxon>Actinomycetes</taxon>
        <taxon>Streptosporangiales</taxon>
        <taxon>Thermomonosporaceae</taxon>
        <taxon>Actinomadura</taxon>
    </lineage>
</organism>
<accession>A0A3M2LNQ5</accession>
<feature type="domain" description="HTH cro/C1-type" evidence="1">
    <location>
        <begin position="23"/>
        <end position="66"/>
    </location>
</feature>
<dbReference type="SMART" id="SM00530">
    <property type="entry name" value="HTH_XRE"/>
    <property type="match status" value="1"/>
</dbReference>
<dbReference type="Pfam" id="PF19054">
    <property type="entry name" value="DUF5753"/>
    <property type="match status" value="1"/>
</dbReference>
<dbReference type="Pfam" id="PF01381">
    <property type="entry name" value="HTH_3"/>
    <property type="match status" value="1"/>
</dbReference>
<dbReference type="OrthoDB" id="3466567at2"/>
<dbReference type="PROSITE" id="PS50943">
    <property type="entry name" value="HTH_CROC1"/>
    <property type="match status" value="1"/>
</dbReference>
<dbReference type="SUPFAM" id="SSF47413">
    <property type="entry name" value="lambda repressor-like DNA-binding domains"/>
    <property type="match status" value="1"/>
</dbReference>
<dbReference type="InterPro" id="IPR043917">
    <property type="entry name" value="DUF5753"/>
</dbReference>
<dbReference type="Proteomes" id="UP000282674">
    <property type="component" value="Unassembled WGS sequence"/>
</dbReference>
<dbReference type="AlphaFoldDB" id="A0A3M2LNQ5"/>
<evidence type="ECO:0000313" key="2">
    <source>
        <dbReference type="EMBL" id="RMI39047.1"/>
    </source>
</evidence>
<comment type="caution">
    <text evidence="2">The sequence shown here is derived from an EMBL/GenBank/DDBJ whole genome shotgun (WGS) entry which is preliminary data.</text>
</comment>
<dbReference type="CDD" id="cd00093">
    <property type="entry name" value="HTH_XRE"/>
    <property type="match status" value="1"/>
</dbReference>
<dbReference type="Gene3D" id="1.10.260.40">
    <property type="entry name" value="lambda repressor-like DNA-binding domains"/>
    <property type="match status" value="1"/>
</dbReference>
<dbReference type="InterPro" id="IPR010982">
    <property type="entry name" value="Lambda_DNA-bd_dom_sf"/>
</dbReference>
<dbReference type="EMBL" id="RFFG01000074">
    <property type="protein sequence ID" value="RMI39047.1"/>
    <property type="molecule type" value="Genomic_DNA"/>
</dbReference>
<evidence type="ECO:0000313" key="3">
    <source>
        <dbReference type="Proteomes" id="UP000282674"/>
    </source>
</evidence>
<gene>
    <name evidence="2" type="ORF">EBO15_30760</name>
</gene>
<dbReference type="RefSeq" id="WP_122197974.1">
    <property type="nucleotide sequence ID" value="NZ_JBHSKC010000028.1"/>
</dbReference>
<evidence type="ECO:0000259" key="1">
    <source>
        <dbReference type="PROSITE" id="PS50943"/>
    </source>
</evidence>
<name>A0A3M2LNQ5_9ACTN</name>
<sequence length="271" mass="29931">MPRPPADLPDPGEDLWASLAALLRLLRGLAAWSQEQTADECNVERQTVGAWEKGRNRIAREHCRKLDIAWRTGGVLEAQRHYAETYEGGPVIGDYIKDEKAARIIRMVTNNVIPGLFQTGAYARALFKARGIQEIDEEVRKWLARQAIISGRGAPNITAFIDQAAFLHPPAPEVMAEQVGKLIDLAGLSNVKLRIIEEGAPWHIGLDGDLTIFSVNGTRRAYITGQLGAQAITGANSADRLEAHWEDISEIALPSDRSLQLLQMIAKELTR</sequence>
<reference evidence="2 3" key="1">
    <citation type="submission" date="2018-10" db="EMBL/GenBank/DDBJ databases">
        <title>Isolation from soil.</title>
        <authorList>
            <person name="Hu J."/>
        </authorList>
    </citation>
    <scope>NUCLEOTIDE SEQUENCE [LARGE SCALE GENOMIC DNA]</scope>
    <source>
        <strain evidence="2 3">NEAU-Ht49</strain>
    </source>
</reference>
<dbReference type="InterPro" id="IPR001387">
    <property type="entry name" value="Cro/C1-type_HTH"/>
</dbReference>
<keyword evidence="3" id="KW-1185">Reference proteome</keyword>
<protein>
    <submittedName>
        <fullName evidence="2">XRE family transcriptional regulator</fullName>
    </submittedName>
</protein>